<dbReference type="SMART" id="SM00484">
    <property type="entry name" value="XPGI"/>
    <property type="match status" value="1"/>
</dbReference>
<dbReference type="InterPro" id="IPR006086">
    <property type="entry name" value="XPG-I_dom"/>
</dbReference>
<dbReference type="GO" id="GO:0005634">
    <property type="term" value="C:nucleus"/>
    <property type="evidence" value="ECO:0007669"/>
    <property type="project" value="UniProtKB-SubCell"/>
</dbReference>
<keyword evidence="8" id="KW-0238">DNA-binding</keyword>
<dbReference type="InterPro" id="IPR029060">
    <property type="entry name" value="PIN-like_dom_sf"/>
</dbReference>
<dbReference type="SMART" id="SM00485">
    <property type="entry name" value="XPGN"/>
    <property type="match status" value="1"/>
</dbReference>
<evidence type="ECO:0000256" key="6">
    <source>
        <dbReference type="ARBA" id="ARBA00022839"/>
    </source>
</evidence>
<dbReference type="PANTHER" id="PTHR11081:SF9">
    <property type="entry name" value="FLAP ENDONUCLEASE 1"/>
    <property type="match status" value="1"/>
</dbReference>
<name>A0A6S7I6M5_PARCT</name>
<dbReference type="CDD" id="cd09857">
    <property type="entry name" value="PIN_EXO1"/>
    <property type="match status" value="1"/>
</dbReference>
<comment type="caution">
    <text evidence="11">The sequence shown here is derived from an EMBL/GenBank/DDBJ whole genome shotgun (WGS) entry which is preliminary data.</text>
</comment>
<proteinExistence type="predicted"/>
<protein>
    <submittedName>
        <fullName evidence="11">Exonuclease 1</fullName>
    </submittedName>
</protein>
<dbReference type="GO" id="GO:0003677">
    <property type="term" value="F:DNA binding"/>
    <property type="evidence" value="ECO:0007669"/>
    <property type="project" value="UniProtKB-KW"/>
</dbReference>
<dbReference type="OrthoDB" id="26491at2759"/>
<evidence type="ECO:0000256" key="8">
    <source>
        <dbReference type="ARBA" id="ARBA00023125"/>
    </source>
</evidence>
<keyword evidence="7" id="KW-0460">Magnesium</keyword>
<evidence type="ECO:0000256" key="10">
    <source>
        <dbReference type="ARBA" id="ARBA00023242"/>
    </source>
</evidence>
<evidence type="ECO:0000256" key="5">
    <source>
        <dbReference type="ARBA" id="ARBA00022801"/>
    </source>
</evidence>
<dbReference type="Proteomes" id="UP001152795">
    <property type="component" value="Unassembled WGS sequence"/>
</dbReference>
<dbReference type="AlphaFoldDB" id="A0A6S7I6M5"/>
<keyword evidence="9" id="KW-0234">DNA repair</keyword>
<dbReference type="GO" id="GO:0016818">
    <property type="term" value="F:hydrolase activity, acting on acid anhydrides, in phosphorus-containing anhydrides"/>
    <property type="evidence" value="ECO:0007669"/>
    <property type="project" value="InterPro"/>
</dbReference>
<keyword evidence="10" id="KW-0539">Nucleus</keyword>
<evidence type="ECO:0000256" key="9">
    <source>
        <dbReference type="ARBA" id="ARBA00023204"/>
    </source>
</evidence>
<dbReference type="Pfam" id="PF00752">
    <property type="entry name" value="XPG_N"/>
    <property type="match status" value="1"/>
</dbReference>
<evidence type="ECO:0000256" key="1">
    <source>
        <dbReference type="ARBA" id="ARBA00004123"/>
    </source>
</evidence>
<dbReference type="InterPro" id="IPR006085">
    <property type="entry name" value="XPG_DNA_repair_N"/>
</dbReference>
<evidence type="ECO:0000256" key="3">
    <source>
        <dbReference type="ARBA" id="ARBA00022759"/>
    </source>
</evidence>
<dbReference type="GO" id="GO:0017108">
    <property type="term" value="F:5'-flap endonuclease activity"/>
    <property type="evidence" value="ECO:0007669"/>
    <property type="project" value="TreeGrafter"/>
</dbReference>
<keyword evidence="6 11" id="KW-0269">Exonuclease</keyword>
<organism evidence="11 12">
    <name type="scientific">Paramuricea clavata</name>
    <name type="common">Red gorgonian</name>
    <name type="synonym">Violescent sea-whip</name>
    <dbReference type="NCBI Taxonomy" id="317549"/>
    <lineage>
        <taxon>Eukaryota</taxon>
        <taxon>Metazoa</taxon>
        <taxon>Cnidaria</taxon>
        <taxon>Anthozoa</taxon>
        <taxon>Octocorallia</taxon>
        <taxon>Malacalcyonacea</taxon>
        <taxon>Plexauridae</taxon>
        <taxon>Paramuricea</taxon>
    </lineage>
</organism>
<evidence type="ECO:0000256" key="2">
    <source>
        <dbReference type="ARBA" id="ARBA00022723"/>
    </source>
</evidence>
<dbReference type="InterPro" id="IPR006084">
    <property type="entry name" value="XPG/Rad2"/>
</dbReference>
<dbReference type="GO" id="GO:0006281">
    <property type="term" value="P:DNA repair"/>
    <property type="evidence" value="ECO:0007669"/>
    <property type="project" value="UniProtKB-KW"/>
</dbReference>
<dbReference type="InterPro" id="IPR044752">
    <property type="entry name" value="PIN-like_EXO1"/>
</dbReference>
<evidence type="ECO:0000313" key="12">
    <source>
        <dbReference type="Proteomes" id="UP001152795"/>
    </source>
</evidence>
<sequence>MGIKNLLPLLKDVSKKKHLKDFHGETAAIDASCWLHKALSVSYNHYGDDSRTIDICTRYLDVFLVNGVKPFVVFDGMFLPGKEQERNNRKRTREESRAKALQLQNEGSVRESWKMLSQAASIEYKHVKDFIWVCIEKKVQYIVAAYESDAQIAFMLQHGHAGFAVTEDSDLLAYGCKRGTVGEHYLLFRHIKNYSVVETVIDPKITRVNVETASQAENPLHINITRCDEEIFSWKIPCFPVMSVSLQKVKFEYVNHQGMSYNGVVSADKMVDTGFCICTSSCEITINGKAFKVLWTFEGTVSSDLGTEQEAREQKHEIFEETPHTLPFKVMGTCYATERQDALEKAYEMLYDFNRPVFVRLCPEPENNDDPNAIAVQINYDEDEPYYTVGYIARELTRYLHPVIEQLEVSIHNIRFCTTFQRIGFYIAINITKPCLWDEHVVAASKKVK</sequence>
<accession>A0A6S7I6M5</accession>
<keyword evidence="12" id="KW-1185">Reference proteome</keyword>
<dbReference type="InterPro" id="IPR014905">
    <property type="entry name" value="HIRAN"/>
</dbReference>
<keyword evidence="4" id="KW-0227">DNA damage</keyword>
<dbReference type="Gene3D" id="3.30.70.2330">
    <property type="match status" value="1"/>
</dbReference>
<evidence type="ECO:0000256" key="4">
    <source>
        <dbReference type="ARBA" id="ARBA00022763"/>
    </source>
</evidence>
<keyword evidence="3" id="KW-0255">Endonuclease</keyword>
<dbReference type="Pfam" id="PF08797">
    <property type="entry name" value="HIRAN"/>
    <property type="match status" value="1"/>
</dbReference>
<dbReference type="Pfam" id="PF00867">
    <property type="entry name" value="XPG_I"/>
    <property type="match status" value="1"/>
</dbReference>
<gene>
    <name evidence="11" type="ORF">PACLA_8A043485</name>
</gene>
<dbReference type="GO" id="GO:0004527">
    <property type="term" value="F:exonuclease activity"/>
    <property type="evidence" value="ECO:0007669"/>
    <property type="project" value="UniProtKB-KW"/>
</dbReference>
<dbReference type="EMBL" id="CACRXK020008189">
    <property type="protein sequence ID" value="CAB4014184.1"/>
    <property type="molecule type" value="Genomic_DNA"/>
</dbReference>
<dbReference type="PANTHER" id="PTHR11081">
    <property type="entry name" value="FLAP ENDONUCLEASE FAMILY MEMBER"/>
    <property type="match status" value="1"/>
</dbReference>
<comment type="subcellular location">
    <subcellularLocation>
        <location evidence="1">Nucleus</location>
    </subcellularLocation>
</comment>
<reference evidence="11" key="1">
    <citation type="submission" date="2020-04" db="EMBL/GenBank/DDBJ databases">
        <authorList>
            <person name="Alioto T."/>
            <person name="Alioto T."/>
            <person name="Gomez Garrido J."/>
        </authorList>
    </citation>
    <scope>NUCLEOTIDE SEQUENCE</scope>
    <source>
        <strain evidence="11">A484AB</strain>
    </source>
</reference>
<dbReference type="PRINTS" id="PR00853">
    <property type="entry name" value="XPGRADSUPER"/>
</dbReference>
<dbReference type="Gene3D" id="3.40.50.1010">
    <property type="entry name" value="5'-nuclease"/>
    <property type="match status" value="1"/>
</dbReference>
<dbReference type="GO" id="GO:0008270">
    <property type="term" value="F:zinc ion binding"/>
    <property type="evidence" value="ECO:0007669"/>
    <property type="project" value="InterPro"/>
</dbReference>
<evidence type="ECO:0000256" key="7">
    <source>
        <dbReference type="ARBA" id="ARBA00022842"/>
    </source>
</evidence>
<evidence type="ECO:0000313" key="11">
    <source>
        <dbReference type="EMBL" id="CAB4014184.1"/>
    </source>
</evidence>
<dbReference type="SUPFAM" id="SSF88723">
    <property type="entry name" value="PIN domain-like"/>
    <property type="match status" value="1"/>
</dbReference>
<dbReference type="FunFam" id="3.40.50.1010:FF:000111">
    <property type="entry name" value="Exonuclease 1"/>
    <property type="match status" value="1"/>
</dbReference>
<keyword evidence="2" id="KW-0479">Metal-binding</keyword>
<keyword evidence="6 11" id="KW-0540">Nuclease</keyword>
<keyword evidence="5" id="KW-0378">Hydrolase</keyword>